<dbReference type="Proteomes" id="UP000623967">
    <property type="component" value="Unassembled WGS sequence"/>
</dbReference>
<keyword evidence="2" id="KW-1185">Reference proteome</keyword>
<gene>
    <name evidence="1" type="ORF">JK635_16475</name>
</gene>
<evidence type="ECO:0000313" key="1">
    <source>
        <dbReference type="EMBL" id="MBL4953780.1"/>
    </source>
</evidence>
<evidence type="ECO:0008006" key="3">
    <source>
        <dbReference type="Google" id="ProtNLM"/>
    </source>
</evidence>
<sequence length="53" mass="5645">MKILVAIDGLPAPLNALRHAIGLVLVGLNAKLLLATVQALTYVYDTTCHVENC</sequence>
<organism evidence="1 2">
    <name type="scientific">Neobacillus paridis</name>
    <dbReference type="NCBI Taxonomy" id="2803862"/>
    <lineage>
        <taxon>Bacteria</taxon>
        <taxon>Bacillati</taxon>
        <taxon>Bacillota</taxon>
        <taxon>Bacilli</taxon>
        <taxon>Bacillales</taxon>
        <taxon>Bacillaceae</taxon>
        <taxon>Neobacillus</taxon>
    </lineage>
</organism>
<dbReference type="EMBL" id="JAESWB010000241">
    <property type="protein sequence ID" value="MBL4953780.1"/>
    <property type="molecule type" value="Genomic_DNA"/>
</dbReference>
<evidence type="ECO:0000313" key="2">
    <source>
        <dbReference type="Proteomes" id="UP000623967"/>
    </source>
</evidence>
<accession>A0ABS1TR28</accession>
<comment type="caution">
    <text evidence="1">The sequence shown here is derived from an EMBL/GenBank/DDBJ whole genome shotgun (WGS) entry which is preliminary data.</text>
</comment>
<reference evidence="1 2" key="1">
    <citation type="submission" date="2021-01" db="EMBL/GenBank/DDBJ databases">
        <title>Genome public.</title>
        <authorList>
            <person name="Liu C."/>
            <person name="Sun Q."/>
        </authorList>
    </citation>
    <scope>NUCLEOTIDE SEQUENCE [LARGE SCALE GENOMIC DNA]</scope>
    <source>
        <strain evidence="1 2">YIM B02564</strain>
    </source>
</reference>
<proteinExistence type="predicted"/>
<dbReference type="RefSeq" id="WP_202655046.1">
    <property type="nucleotide sequence ID" value="NZ_JAESWB010000241.1"/>
</dbReference>
<protein>
    <recommendedName>
        <fullName evidence="3">Universal stress protein</fullName>
    </recommendedName>
</protein>
<name>A0ABS1TR28_9BACI</name>